<keyword evidence="13" id="KW-1185">Reference proteome</keyword>
<evidence type="ECO:0000256" key="3">
    <source>
        <dbReference type="ARBA" id="ARBA00004931"/>
    </source>
</evidence>
<name>A0A5B8I8I4_9RHOB</name>
<evidence type="ECO:0000256" key="7">
    <source>
        <dbReference type="ARBA" id="ARBA00014472"/>
    </source>
</evidence>
<accession>A0A5B8I8I4</accession>
<comment type="pathway">
    <text evidence="4">Amino-acid biosynthesis; L-leucine biosynthesis; L-leucine from 3-methyl-2-oxobutanoate: step 4/4.</text>
</comment>
<dbReference type="Proteomes" id="UP000318483">
    <property type="component" value="Chromosome"/>
</dbReference>
<dbReference type="GO" id="GO:0016829">
    <property type="term" value="F:lyase activity"/>
    <property type="evidence" value="ECO:0007669"/>
    <property type="project" value="UniProtKB-KW"/>
</dbReference>
<comment type="pathway">
    <text evidence="3">Amino-acid biosynthesis; L-valine biosynthesis; L-valine from pyruvate: step 4/4.</text>
</comment>
<sequence>MGRWPGEGIGLLSFHMARLRAGAASLGYPFDADRVAAALVGDCENPQRLRLTLDATGEVEVTTASLPRNPPFWTVKIAEARLRSDDPWLGIKTTNRVIYDEARADLPPGVDEWLFLNERGELCEGTISNLFVVTADGRHVTPALSCGLLPGVLRQSLLQSGWREAVLTLDDLKDATEAFMGNSLRGLIPVRMAPIA</sequence>
<proteinExistence type="inferred from homology"/>
<evidence type="ECO:0000256" key="5">
    <source>
        <dbReference type="ARBA" id="ARBA00009320"/>
    </source>
</evidence>
<dbReference type="InterPro" id="IPR036038">
    <property type="entry name" value="Aminotransferase-like"/>
</dbReference>
<dbReference type="InterPro" id="IPR050571">
    <property type="entry name" value="Class-IV_PLP-Dep_Aminotrnsfr"/>
</dbReference>
<comment type="similarity">
    <text evidence="5">Belongs to the class-IV pyridoxal-phosphate-dependent aminotransferase family.</text>
</comment>
<dbReference type="AlphaFoldDB" id="A0A5B8I8I4"/>
<reference evidence="12 13" key="1">
    <citation type="submission" date="2019-07" db="EMBL/GenBank/DDBJ databases">
        <title>Litoreibacter alkalisoli sp. nov., isolated from saline-alkaline soil.</title>
        <authorList>
            <person name="Wang S."/>
            <person name="Xu L."/>
            <person name="Xing Y.-T."/>
            <person name="Sun J.-Q."/>
        </authorList>
    </citation>
    <scope>NUCLEOTIDE SEQUENCE [LARGE SCALE GENOMIC DNA]</scope>
    <source>
        <strain evidence="12 13">LN3S51</strain>
    </source>
</reference>
<comment type="function">
    <text evidence="1">Acts on leucine, isoleucine and valine.</text>
</comment>
<dbReference type="PANTHER" id="PTHR42743:SF11">
    <property type="entry name" value="AMINODEOXYCHORISMATE LYASE"/>
    <property type="match status" value="1"/>
</dbReference>
<comment type="catalytic activity">
    <reaction evidence="11">
        <text>L-leucine + 2-oxoglutarate = 4-methyl-2-oxopentanoate + L-glutamate</text>
        <dbReference type="Rhea" id="RHEA:18321"/>
        <dbReference type="ChEBI" id="CHEBI:16810"/>
        <dbReference type="ChEBI" id="CHEBI:17865"/>
        <dbReference type="ChEBI" id="CHEBI:29985"/>
        <dbReference type="ChEBI" id="CHEBI:57427"/>
        <dbReference type="EC" id="2.6.1.42"/>
    </reaction>
</comment>
<evidence type="ECO:0000313" key="12">
    <source>
        <dbReference type="EMBL" id="QDY70315.1"/>
    </source>
</evidence>
<dbReference type="Gene3D" id="3.20.10.10">
    <property type="entry name" value="D-amino Acid Aminotransferase, subunit A, domain 2"/>
    <property type="match status" value="1"/>
</dbReference>
<evidence type="ECO:0000256" key="2">
    <source>
        <dbReference type="ARBA" id="ARBA00004824"/>
    </source>
</evidence>
<evidence type="ECO:0000256" key="4">
    <source>
        <dbReference type="ARBA" id="ARBA00005072"/>
    </source>
</evidence>
<dbReference type="GO" id="GO:0004084">
    <property type="term" value="F:branched-chain-amino-acid transaminase activity"/>
    <property type="evidence" value="ECO:0007669"/>
    <property type="project" value="UniProtKB-EC"/>
</dbReference>
<evidence type="ECO:0000256" key="11">
    <source>
        <dbReference type="ARBA" id="ARBA00049229"/>
    </source>
</evidence>
<keyword evidence="8" id="KW-0100">Branched-chain amino acid biosynthesis</keyword>
<evidence type="ECO:0000256" key="8">
    <source>
        <dbReference type="ARBA" id="ARBA00023304"/>
    </source>
</evidence>
<evidence type="ECO:0000256" key="10">
    <source>
        <dbReference type="ARBA" id="ARBA00048798"/>
    </source>
</evidence>
<organism evidence="12 13">
    <name type="scientific">Qingshengfaniella alkalisoli</name>
    <dbReference type="NCBI Taxonomy" id="2599296"/>
    <lineage>
        <taxon>Bacteria</taxon>
        <taxon>Pseudomonadati</taxon>
        <taxon>Pseudomonadota</taxon>
        <taxon>Alphaproteobacteria</taxon>
        <taxon>Rhodobacterales</taxon>
        <taxon>Paracoccaceae</taxon>
        <taxon>Qingshengfaniella</taxon>
    </lineage>
</organism>
<evidence type="ECO:0000256" key="6">
    <source>
        <dbReference type="ARBA" id="ARBA00013053"/>
    </source>
</evidence>
<comment type="catalytic activity">
    <reaction evidence="10">
        <text>L-isoleucine + 2-oxoglutarate = (S)-3-methyl-2-oxopentanoate + L-glutamate</text>
        <dbReference type="Rhea" id="RHEA:24801"/>
        <dbReference type="ChEBI" id="CHEBI:16810"/>
        <dbReference type="ChEBI" id="CHEBI:29985"/>
        <dbReference type="ChEBI" id="CHEBI:35146"/>
        <dbReference type="ChEBI" id="CHEBI:58045"/>
        <dbReference type="EC" id="2.6.1.42"/>
    </reaction>
</comment>
<dbReference type="InterPro" id="IPR043132">
    <property type="entry name" value="BCAT-like_C"/>
</dbReference>
<protein>
    <recommendedName>
        <fullName evidence="7">Probable branched-chain-amino-acid aminotransferase</fullName>
        <ecNumber evidence="6">2.6.1.42</ecNumber>
    </recommendedName>
</protein>
<dbReference type="EC" id="2.6.1.42" evidence="6"/>
<evidence type="ECO:0000256" key="1">
    <source>
        <dbReference type="ARBA" id="ARBA00003109"/>
    </source>
</evidence>
<comment type="catalytic activity">
    <reaction evidence="9">
        <text>L-valine + 2-oxoglutarate = 3-methyl-2-oxobutanoate + L-glutamate</text>
        <dbReference type="Rhea" id="RHEA:24813"/>
        <dbReference type="ChEBI" id="CHEBI:11851"/>
        <dbReference type="ChEBI" id="CHEBI:16810"/>
        <dbReference type="ChEBI" id="CHEBI:29985"/>
        <dbReference type="ChEBI" id="CHEBI:57762"/>
        <dbReference type="EC" id="2.6.1.42"/>
    </reaction>
</comment>
<dbReference type="Gene3D" id="3.30.470.10">
    <property type="match status" value="1"/>
</dbReference>
<evidence type="ECO:0000256" key="9">
    <source>
        <dbReference type="ARBA" id="ARBA00048212"/>
    </source>
</evidence>
<dbReference type="PANTHER" id="PTHR42743">
    <property type="entry name" value="AMINO-ACID AMINOTRANSFERASE"/>
    <property type="match status" value="1"/>
</dbReference>
<dbReference type="OrthoDB" id="9809239at2"/>
<dbReference type="EMBL" id="CP042261">
    <property type="protein sequence ID" value="QDY70315.1"/>
    <property type="molecule type" value="Genomic_DNA"/>
</dbReference>
<dbReference type="SUPFAM" id="SSF56752">
    <property type="entry name" value="D-aminoacid aminotransferase-like PLP-dependent enzymes"/>
    <property type="match status" value="1"/>
</dbReference>
<dbReference type="GO" id="GO:0009082">
    <property type="term" value="P:branched-chain amino acid biosynthetic process"/>
    <property type="evidence" value="ECO:0007669"/>
    <property type="project" value="UniProtKB-KW"/>
</dbReference>
<dbReference type="NCBIfam" id="NF005729">
    <property type="entry name" value="PRK07546.1-3"/>
    <property type="match status" value="1"/>
</dbReference>
<gene>
    <name evidence="12" type="ORF">FPZ52_09555</name>
</gene>
<dbReference type="Pfam" id="PF01063">
    <property type="entry name" value="Aminotran_4"/>
    <property type="match status" value="1"/>
</dbReference>
<keyword evidence="8" id="KW-0028">Amino-acid biosynthesis</keyword>
<comment type="pathway">
    <text evidence="2">Amino-acid biosynthesis; L-isoleucine biosynthesis; L-isoleucine from 2-oxobutanoate: step 4/4.</text>
</comment>
<dbReference type="InterPro" id="IPR043131">
    <property type="entry name" value="BCAT-like_N"/>
</dbReference>
<keyword evidence="12" id="KW-0456">Lyase</keyword>
<dbReference type="KEGG" id="lit:FPZ52_09555"/>
<dbReference type="InterPro" id="IPR001544">
    <property type="entry name" value="Aminotrans_IV"/>
</dbReference>
<evidence type="ECO:0000313" key="13">
    <source>
        <dbReference type="Proteomes" id="UP000318483"/>
    </source>
</evidence>